<comment type="catalytic activity">
    <reaction evidence="1">
        <text>S-ubiquitinyl-[E2 ubiquitin-conjugating enzyme]-L-cysteine + [acceptor protein]-L-lysine = [E2 ubiquitin-conjugating enzyme]-L-cysteine + N(6)-ubiquitinyl-[acceptor protein]-L-lysine.</text>
        <dbReference type="EC" id="2.3.2.27"/>
    </reaction>
</comment>
<dbReference type="GO" id="GO:0008270">
    <property type="term" value="F:zinc ion binding"/>
    <property type="evidence" value="ECO:0007669"/>
    <property type="project" value="UniProtKB-KW"/>
</dbReference>
<dbReference type="PANTHER" id="PTHR46463">
    <property type="entry name" value="ZINC FINGER, RING/FYVE/PHD-TYPE"/>
    <property type="match status" value="1"/>
</dbReference>
<proteinExistence type="predicted"/>
<accession>A0A6V7NJ53</accession>
<keyword evidence="5 8" id="KW-0863">Zinc-finger</keyword>
<dbReference type="EC" id="2.3.2.27" evidence="2"/>
<dbReference type="Pfam" id="PF13639">
    <property type="entry name" value="zf-RING_2"/>
    <property type="match status" value="1"/>
</dbReference>
<evidence type="ECO:0000256" key="2">
    <source>
        <dbReference type="ARBA" id="ARBA00012483"/>
    </source>
</evidence>
<dbReference type="PANTHER" id="PTHR46463:SF89">
    <property type="entry name" value="E3 UBIQUITIN-PROTEIN LIGASE RHB1A-RELATED"/>
    <property type="match status" value="1"/>
</dbReference>
<reference evidence="10" key="1">
    <citation type="submission" date="2020-07" db="EMBL/GenBank/DDBJ databases">
        <authorList>
            <person name="Lin J."/>
        </authorList>
    </citation>
    <scope>NUCLEOTIDE SEQUENCE</scope>
</reference>
<keyword evidence="4" id="KW-0479">Metal-binding</keyword>
<keyword evidence="7" id="KW-0862">Zinc</keyword>
<name>A0A6V7NJ53_ANACO</name>
<evidence type="ECO:0000256" key="6">
    <source>
        <dbReference type="ARBA" id="ARBA00022786"/>
    </source>
</evidence>
<evidence type="ECO:0000256" key="7">
    <source>
        <dbReference type="ARBA" id="ARBA00022833"/>
    </source>
</evidence>
<keyword evidence="3" id="KW-0808">Transferase</keyword>
<keyword evidence="6" id="KW-0833">Ubl conjugation pathway</keyword>
<evidence type="ECO:0000256" key="8">
    <source>
        <dbReference type="PROSITE-ProRule" id="PRU00175"/>
    </source>
</evidence>
<organism evidence="10">
    <name type="scientific">Ananas comosus var. bracteatus</name>
    <name type="common">red pineapple</name>
    <dbReference type="NCBI Taxonomy" id="296719"/>
    <lineage>
        <taxon>Eukaryota</taxon>
        <taxon>Viridiplantae</taxon>
        <taxon>Streptophyta</taxon>
        <taxon>Embryophyta</taxon>
        <taxon>Tracheophyta</taxon>
        <taxon>Spermatophyta</taxon>
        <taxon>Magnoliopsida</taxon>
        <taxon>Liliopsida</taxon>
        <taxon>Poales</taxon>
        <taxon>Bromeliaceae</taxon>
        <taxon>Bromelioideae</taxon>
        <taxon>Ananas</taxon>
    </lineage>
</organism>
<dbReference type="EMBL" id="LR862139">
    <property type="protein sequence ID" value="CAD1818631.1"/>
    <property type="molecule type" value="Genomic_DNA"/>
</dbReference>
<protein>
    <recommendedName>
        <fullName evidence="2">RING-type E3 ubiquitin transferase</fullName>
        <ecNumber evidence="2">2.3.2.27</ecNumber>
    </recommendedName>
</protein>
<evidence type="ECO:0000256" key="5">
    <source>
        <dbReference type="ARBA" id="ARBA00022771"/>
    </source>
</evidence>
<dbReference type="GO" id="GO:0061630">
    <property type="term" value="F:ubiquitin protein ligase activity"/>
    <property type="evidence" value="ECO:0007669"/>
    <property type="project" value="UniProtKB-EC"/>
</dbReference>
<evidence type="ECO:0000256" key="4">
    <source>
        <dbReference type="ARBA" id="ARBA00022723"/>
    </source>
</evidence>
<dbReference type="PROSITE" id="PS50089">
    <property type="entry name" value="ZF_RING_2"/>
    <property type="match status" value="1"/>
</dbReference>
<evidence type="ECO:0000313" key="10">
    <source>
        <dbReference type="EMBL" id="CAD1818631.1"/>
    </source>
</evidence>
<evidence type="ECO:0000256" key="3">
    <source>
        <dbReference type="ARBA" id="ARBA00022679"/>
    </source>
</evidence>
<dbReference type="Gene3D" id="3.30.40.10">
    <property type="entry name" value="Zinc/RING finger domain, C3HC4 (zinc finger)"/>
    <property type="match status" value="1"/>
</dbReference>
<evidence type="ECO:0000259" key="9">
    <source>
        <dbReference type="PROSITE" id="PS50089"/>
    </source>
</evidence>
<dbReference type="SMART" id="SM00184">
    <property type="entry name" value="RING"/>
    <property type="match status" value="1"/>
</dbReference>
<evidence type="ECO:0000256" key="1">
    <source>
        <dbReference type="ARBA" id="ARBA00000900"/>
    </source>
</evidence>
<dbReference type="SUPFAM" id="SSF57850">
    <property type="entry name" value="RING/U-box"/>
    <property type="match status" value="1"/>
</dbReference>
<dbReference type="InterPro" id="IPR013083">
    <property type="entry name" value="Znf_RING/FYVE/PHD"/>
</dbReference>
<gene>
    <name evidence="10" type="ORF">CB5_LOCUS1842</name>
</gene>
<feature type="domain" description="RING-type" evidence="9">
    <location>
        <begin position="46"/>
        <end position="88"/>
    </location>
</feature>
<dbReference type="AlphaFoldDB" id="A0A6V7NJ53"/>
<dbReference type="InterPro" id="IPR001841">
    <property type="entry name" value="Znf_RING"/>
</dbReference>
<sequence length="101" mass="11435">MPRPLPFSLLYGSSETAAGSSENREDEIHEVKETISQAISEEEDFCIICLEVTYTAENPHIVPKCGHNFHLNCILAWLERSDRCPVCDQIILRDDLLGMQT</sequence>